<dbReference type="SUPFAM" id="SSF53474">
    <property type="entry name" value="alpha/beta-Hydrolases"/>
    <property type="match status" value="1"/>
</dbReference>
<comment type="caution">
    <text evidence="2">The sequence shown here is derived from an EMBL/GenBank/DDBJ whole genome shotgun (WGS) entry which is preliminary data.</text>
</comment>
<dbReference type="AlphaFoldDB" id="A0A1J5TB60"/>
<dbReference type="InterPro" id="IPR029058">
    <property type="entry name" value="AB_hydrolase_fold"/>
</dbReference>
<evidence type="ECO:0000313" key="2">
    <source>
        <dbReference type="EMBL" id="OIR11020.1"/>
    </source>
</evidence>
<reference evidence="2" key="1">
    <citation type="submission" date="2016-10" db="EMBL/GenBank/DDBJ databases">
        <title>Sequence of Gallionella enrichment culture.</title>
        <authorList>
            <person name="Poehlein A."/>
            <person name="Muehling M."/>
            <person name="Daniel R."/>
        </authorList>
    </citation>
    <scope>NUCLEOTIDE SEQUENCE</scope>
</reference>
<dbReference type="GO" id="GO:0016787">
    <property type="term" value="F:hydrolase activity"/>
    <property type="evidence" value="ECO:0007669"/>
    <property type="project" value="UniProtKB-KW"/>
</dbReference>
<protein>
    <submittedName>
        <fullName evidence="2">Alpha/beta hydrolase family protein</fullName>
    </submittedName>
</protein>
<dbReference type="Gene3D" id="3.40.50.1820">
    <property type="entry name" value="alpha/beta hydrolase"/>
    <property type="match status" value="1"/>
</dbReference>
<dbReference type="Pfam" id="PF12146">
    <property type="entry name" value="Hydrolase_4"/>
    <property type="match status" value="1"/>
</dbReference>
<dbReference type="EMBL" id="MLJW01000021">
    <property type="protein sequence ID" value="OIR11020.1"/>
    <property type="molecule type" value="Genomic_DNA"/>
</dbReference>
<name>A0A1J5TB60_9ZZZZ</name>
<dbReference type="InterPro" id="IPR022742">
    <property type="entry name" value="Hydrolase_4"/>
</dbReference>
<keyword evidence="2" id="KW-0378">Hydrolase</keyword>
<sequence>MGELEYPYLPVEPLLNQRFDSLGKIGSLKIPLLLIHGTWDNLVPYQMSQRLFERAPPQKSLKLIEGGEHNNNAIIAPLEYRAAVDEFVQLHAMQH</sequence>
<accession>A0A1J5TB60</accession>
<evidence type="ECO:0000259" key="1">
    <source>
        <dbReference type="Pfam" id="PF12146"/>
    </source>
</evidence>
<organism evidence="2">
    <name type="scientific">mine drainage metagenome</name>
    <dbReference type="NCBI Taxonomy" id="410659"/>
    <lineage>
        <taxon>unclassified sequences</taxon>
        <taxon>metagenomes</taxon>
        <taxon>ecological metagenomes</taxon>
    </lineage>
</organism>
<feature type="domain" description="Serine aminopeptidase S33" evidence="1">
    <location>
        <begin position="26"/>
        <end position="70"/>
    </location>
</feature>
<gene>
    <name evidence="2" type="ORF">GALL_71910</name>
</gene>
<proteinExistence type="predicted"/>